<protein>
    <submittedName>
        <fullName evidence="1">Uncharacterized protein</fullName>
    </submittedName>
</protein>
<proteinExistence type="predicted"/>
<gene>
    <name evidence="1" type="ORF">MM415B04014_0011</name>
</gene>
<sequence length="113" mass="13133">MTQCEERVSNDSFCSPYRRCTRQGKVFRSGQWYCRQHDPVARDALLVAVMEASRKEWADREAAKAQRQRYERIGRLVCEHREALECYKDVACLPVEAPTLKVALEAILREVEA</sequence>
<accession>A0A6M3LK92</accession>
<name>A0A6M3LK92_9ZZZZ</name>
<reference evidence="1" key="1">
    <citation type="submission" date="2020-03" db="EMBL/GenBank/DDBJ databases">
        <title>The deep terrestrial virosphere.</title>
        <authorList>
            <person name="Holmfeldt K."/>
            <person name="Nilsson E."/>
            <person name="Simone D."/>
            <person name="Lopez-Fernandez M."/>
            <person name="Wu X."/>
            <person name="de Brujin I."/>
            <person name="Lundin D."/>
            <person name="Andersson A."/>
            <person name="Bertilsson S."/>
            <person name="Dopson M."/>
        </authorList>
    </citation>
    <scope>NUCLEOTIDE SEQUENCE</scope>
    <source>
        <strain evidence="1">MM415B04014</strain>
    </source>
</reference>
<evidence type="ECO:0000313" key="1">
    <source>
        <dbReference type="EMBL" id="QJA94062.1"/>
    </source>
</evidence>
<organism evidence="1">
    <name type="scientific">viral metagenome</name>
    <dbReference type="NCBI Taxonomy" id="1070528"/>
    <lineage>
        <taxon>unclassified sequences</taxon>
        <taxon>metagenomes</taxon>
        <taxon>organismal metagenomes</taxon>
    </lineage>
</organism>
<dbReference type="EMBL" id="MT143200">
    <property type="protein sequence ID" value="QJA94062.1"/>
    <property type="molecule type" value="Genomic_DNA"/>
</dbReference>
<dbReference type="AlphaFoldDB" id="A0A6M3LK92"/>